<evidence type="ECO:0000256" key="5">
    <source>
        <dbReference type="SAM" id="MobiDB-lite"/>
    </source>
</evidence>
<feature type="transmembrane region" description="Helical" evidence="6">
    <location>
        <begin position="118"/>
        <end position="137"/>
    </location>
</feature>
<feature type="transmembrane region" description="Helical" evidence="6">
    <location>
        <begin position="311"/>
        <end position="330"/>
    </location>
</feature>
<evidence type="ECO:0000259" key="7">
    <source>
        <dbReference type="PROSITE" id="PS50850"/>
    </source>
</evidence>
<feature type="transmembrane region" description="Helical" evidence="6">
    <location>
        <begin position="351"/>
        <end position="375"/>
    </location>
</feature>
<dbReference type="Gene3D" id="1.20.1250.20">
    <property type="entry name" value="MFS general substrate transporter like domains"/>
    <property type="match status" value="1"/>
</dbReference>
<evidence type="ECO:0000313" key="9">
    <source>
        <dbReference type="Proteomes" id="UP001174694"/>
    </source>
</evidence>
<feature type="transmembrane region" description="Helical" evidence="6">
    <location>
        <begin position="235"/>
        <end position="257"/>
    </location>
</feature>
<feature type="transmembrane region" description="Helical" evidence="6">
    <location>
        <begin position="278"/>
        <end position="299"/>
    </location>
</feature>
<dbReference type="InterPro" id="IPR036259">
    <property type="entry name" value="MFS_trans_sf"/>
</dbReference>
<evidence type="ECO:0000256" key="3">
    <source>
        <dbReference type="ARBA" id="ARBA00022989"/>
    </source>
</evidence>
<evidence type="ECO:0000256" key="4">
    <source>
        <dbReference type="ARBA" id="ARBA00023136"/>
    </source>
</evidence>
<keyword evidence="4 6" id="KW-0472">Membrane</keyword>
<gene>
    <name evidence="8" type="ORF">NKR23_g8921</name>
</gene>
<dbReference type="GO" id="GO:0000329">
    <property type="term" value="C:fungal-type vacuole membrane"/>
    <property type="evidence" value="ECO:0007669"/>
    <property type="project" value="TreeGrafter"/>
</dbReference>
<feature type="transmembrane region" description="Helical" evidence="6">
    <location>
        <begin position="557"/>
        <end position="577"/>
    </location>
</feature>
<feature type="transmembrane region" description="Helical" evidence="6">
    <location>
        <begin position="390"/>
        <end position="409"/>
    </location>
</feature>
<feature type="transmembrane region" description="Helical" evidence="6">
    <location>
        <begin position="80"/>
        <end position="98"/>
    </location>
</feature>
<dbReference type="Pfam" id="PF07690">
    <property type="entry name" value="MFS_1"/>
    <property type="match status" value="1"/>
</dbReference>
<dbReference type="InterPro" id="IPR011701">
    <property type="entry name" value="MFS"/>
</dbReference>
<sequence length="582" mass="62040">MGQNDPGPSEAPSLKKESEYSPLLNNQESASISEAYATFAPSSSTDSSDDSARASLSSDEESLGGSTPVEGAPPQLPRAAVLRIIFVLLLAVFVFNADSSLVMATHPIIASEFNALESSSWLVTGFGLAGSATQVIFGKLSDIYGRKPIILFCYIVFAIGCLIVGMGQSMVMVILGRVLSGSVGAGMSVLVSILITDLIPIREVATWRAYVNVAATTGRGVGGPLGGYLADLIGWRYSFIGQAPLLLLAVVLCWIYLPAKTQRLPDLPSKEDGGNKLARVDFLGSALLGLLILCFLLPLEIGGVKVPWTHPAIPALFGSAAVLTVLFIVAEKRWAREPILPLELFTRKDTVLSLLVMILQAAAQLGLMFCVPLYFQVTMKVSSTEAGTHLLPAFAGNAIGAILSGVFINRTGKYKWLIYFATLSAALSYSLLLLRWHGKTNWWEALYIFPGGFGTGMAQSVIFISLQAAVEPHHIAPAVSALYLSTGLGAIVGLASMSALLQQALRKTLESRLLALGLEAAQRAEIISSAVSSVDYIFQAKGKIAEAVVASYVDGLWYTHGMSLALSLLAFFLSLPLKEYKL</sequence>
<dbReference type="PANTHER" id="PTHR23501:SF33">
    <property type="entry name" value="MAJOR FACILITATOR SUPERFAMILY (MFS) PROFILE DOMAIN-CONTAINING PROTEIN"/>
    <property type="match status" value="1"/>
</dbReference>
<feature type="domain" description="Major facilitator superfamily (MFS) profile" evidence="7">
    <location>
        <begin position="84"/>
        <end position="579"/>
    </location>
</feature>
<dbReference type="Gene3D" id="1.20.1720.10">
    <property type="entry name" value="Multidrug resistance protein D"/>
    <property type="match status" value="1"/>
</dbReference>
<evidence type="ECO:0000256" key="6">
    <source>
        <dbReference type="SAM" id="Phobius"/>
    </source>
</evidence>
<feature type="transmembrane region" description="Helical" evidence="6">
    <location>
        <begin position="149"/>
        <end position="168"/>
    </location>
</feature>
<feature type="transmembrane region" description="Helical" evidence="6">
    <location>
        <begin position="481"/>
        <end position="501"/>
    </location>
</feature>
<evidence type="ECO:0000313" key="8">
    <source>
        <dbReference type="EMBL" id="KAJ9137702.1"/>
    </source>
</evidence>
<comment type="subcellular location">
    <subcellularLocation>
        <location evidence="1">Membrane</location>
        <topology evidence="1">Multi-pass membrane protein</topology>
    </subcellularLocation>
</comment>
<name>A0AA38RDQ3_9PEZI</name>
<dbReference type="EMBL" id="JANBVO010000033">
    <property type="protein sequence ID" value="KAJ9137702.1"/>
    <property type="molecule type" value="Genomic_DNA"/>
</dbReference>
<protein>
    <submittedName>
        <fullName evidence="8">Vacuolar membrane amino acid uptake transporter fnx2</fullName>
    </submittedName>
</protein>
<feature type="region of interest" description="Disordered" evidence="5">
    <location>
        <begin position="1"/>
        <end position="23"/>
    </location>
</feature>
<feature type="transmembrane region" description="Helical" evidence="6">
    <location>
        <begin position="446"/>
        <end position="469"/>
    </location>
</feature>
<feature type="transmembrane region" description="Helical" evidence="6">
    <location>
        <begin position="174"/>
        <end position="195"/>
    </location>
</feature>
<dbReference type="GO" id="GO:0015174">
    <property type="term" value="F:basic amino acid transmembrane transporter activity"/>
    <property type="evidence" value="ECO:0007669"/>
    <property type="project" value="TreeGrafter"/>
</dbReference>
<reference evidence="8" key="1">
    <citation type="submission" date="2022-07" db="EMBL/GenBank/DDBJ databases">
        <title>Fungi with potential for degradation of polypropylene.</title>
        <authorList>
            <person name="Gostincar C."/>
        </authorList>
    </citation>
    <scope>NUCLEOTIDE SEQUENCE</scope>
    <source>
        <strain evidence="8">EXF-13308</strain>
    </source>
</reference>
<dbReference type="PROSITE" id="PS50850">
    <property type="entry name" value="MFS"/>
    <property type="match status" value="1"/>
</dbReference>
<dbReference type="SUPFAM" id="SSF103473">
    <property type="entry name" value="MFS general substrate transporter"/>
    <property type="match status" value="1"/>
</dbReference>
<evidence type="ECO:0000256" key="2">
    <source>
        <dbReference type="ARBA" id="ARBA00022692"/>
    </source>
</evidence>
<feature type="region of interest" description="Disordered" evidence="5">
    <location>
        <begin position="35"/>
        <end position="71"/>
    </location>
</feature>
<accession>A0AA38RDQ3</accession>
<keyword evidence="9" id="KW-1185">Reference proteome</keyword>
<comment type="caution">
    <text evidence="8">The sequence shown here is derived from an EMBL/GenBank/DDBJ whole genome shotgun (WGS) entry which is preliminary data.</text>
</comment>
<keyword evidence="2 6" id="KW-0812">Transmembrane</keyword>
<feature type="transmembrane region" description="Helical" evidence="6">
    <location>
        <begin position="416"/>
        <end position="434"/>
    </location>
</feature>
<dbReference type="AlphaFoldDB" id="A0AA38RDQ3"/>
<dbReference type="PANTHER" id="PTHR23501">
    <property type="entry name" value="MAJOR FACILITATOR SUPERFAMILY"/>
    <property type="match status" value="1"/>
</dbReference>
<keyword evidence="3 6" id="KW-1133">Transmembrane helix</keyword>
<evidence type="ECO:0000256" key="1">
    <source>
        <dbReference type="ARBA" id="ARBA00004141"/>
    </source>
</evidence>
<organism evidence="8 9">
    <name type="scientific">Pleurostoma richardsiae</name>
    <dbReference type="NCBI Taxonomy" id="41990"/>
    <lineage>
        <taxon>Eukaryota</taxon>
        <taxon>Fungi</taxon>
        <taxon>Dikarya</taxon>
        <taxon>Ascomycota</taxon>
        <taxon>Pezizomycotina</taxon>
        <taxon>Sordariomycetes</taxon>
        <taxon>Sordariomycetidae</taxon>
        <taxon>Calosphaeriales</taxon>
        <taxon>Pleurostomataceae</taxon>
        <taxon>Pleurostoma</taxon>
    </lineage>
</organism>
<dbReference type="InterPro" id="IPR020846">
    <property type="entry name" value="MFS_dom"/>
</dbReference>
<dbReference type="Proteomes" id="UP001174694">
    <property type="component" value="Unassembled WGS sequence"/>
</dbReference>
<proteinExistence type="predicted"/>